<dbReference type="RefSeq" id="WP_154789588.1">
    <property type="nucleotide sequence ID" value="NZ_WMBB01000009.1"/>
</dbReference>
<dbReference type="PANTHER" id="PTHR43794">
    <property type="entry name" value="AMINOHYDROLASE SSNA-RELATED"/>
    <property type="match status" value="1"/>
</dbReference>
<dbReference type="NCBIfam" id="NF006055">
    <property type="entry name" value="PRK08203.1"/>
    <property type="match status" value="1"/>
</dbReference>
<dbReference type="AlphaFoldDB" id="A0A6I3KYL6"/>
<dbReference type="GO" id="GO:0102127">
    <property type="term" value="F:8-oxoguanine deaminase activity"/>
    <property type="evidence" value="ECO:0007669"/>
    <property type="project" value="UniProtKB-EC"/>
</dbReference>
<evidence type="ECO:0000259" key="4">
    <source>
        <dbReference type="Pfam" id="PF01979"/>
    </source>
</evidence>
<evidence type="ECO:0000256" key="3">
    <source>
        <dbReference type="ARBA" id="ARBA00022833"/>
    </source>
</evidence>
<dbReference type="Gene3D" id="2.30.40.10">
    <property type="entry name" value="Urease, subunit C, domain 1"/>
    <property type="match status" value="1"/>
</dbReference>
<dbReference type="CDD" id="cd01298">
    <property type="entry name" value="ATZ_TRZ_like"/>
    <property type="match status" value="1"/>
</dbReference>
<dbReference type="EC" id="3.5.4.32" evidence="5"/>
<dbReference type="InterPro" id="IPR032466">
    <property type="entry name" value="Metal_Hydrolase"/>
</dbReference>
<reference evidence="5 6" key="1">
    <citation type="submission" date="2019-11" db="EMBL/GenBank/DDBJ databases">
        <title>Nocardia sp. nov. CT2-14 isolated from soil.</title>
        <authorList>
            <person name="Kanchanasin P."/>
            <person name="Tanasupawat S."/>
            <person name="Yuki M."/>
            <person name="Kudo T."/>
        </authorList>
    </citation>
    <scope>NUCLEOTIDE SEQUENCE [LARGE SCALE GENOMIC DNA]</scope>
    <source>
        <strain evidence="5 6">CT2-14</strain>
    </source>
</reference>
<keyword evidence="2 5" id="KW-0378">Hydrolase</keyword>
<evidence type="ECO:0000313" key="6">
    <source>
        <dbReference type="Proteomes" id="UP000432464"/>
    </source>
</evidence>
<feature type="domain" description="Amidohydrolase-related" evidence="4">
    <location>
        <begin position="73"/>
        <end position="419"/>
    </location>
</feature>
<dbReference type="Gene3D" id="3.20.20.140">
    <property type="entry name" value="Metal-dependent hydrolases"/>
    <property type="match status" value="1"/>
</dbReference>
<dbReference type="InterPro" id="IPR011059">
    <property type="entry name" value="Metal-dep_hydrolase_composite"/>
</dbReference>
<organism evidence="5 6">
    <name type="scientific">Nocardia aurantiaca</name>
    <dbReference type="NCBI Taxonomy" id="2675850"/>
    <lineage>
        <taxon>Bacteria</taxon>
        <taxon>Bacillati</taxon>
        <taxon>Actinomycetota</taxon>
        <taxon>Actinomycetes</taxon>
        <taxon>Mycobacteriales</taxon>
        <taxon>Nocardiaceae</taxon>
        <taxon>Nocardia</taxon>
    </lineage>
</organism>
<gene>
    <name evidence="5" type="ORF">GLP40_20640</name>
</gene>
<dbReference type="GO" id="GO:0019239">
    <property type="term" value="F:deaminase activity"/>
    <property type="evidence" value="ECO:0007669"/>
    <property type="project" value="UniProtKB-ARBA"/>
</dbReference>
<evidence type="ECO:0000313" key="5">
    <source>
        <dbReference type="EMBL" id="MTE15172.1"/>
    </source>
</evidence>
<dbReference type="InterPro" id="IPR050287">
    <property type="entry name" value="MTA/SAH_deaminase"/>
</dbReference>
<dbReference type="InterPro" id="IPR006680">
    <property type="entry name" value="Amidohydro-rel"/>
</dbReference>
<dbReference type="Pfam" id="PF01979">
    <property type="entry name" value="Amidohydro_1"/>
    <property type="match status" value="1"/>
</dbReference>
<comment type="caution">
    <text evidence="5">The sequence shown here is derived from an EMBL/GenBank/DDBJ whole genome shotgun (WGS) entry which is preliminary data.</text>
</comment>
<keyword evidence="1" id="KW-0479">Metal-binding</keyword>
<keyword evidence="3" id="KW-0862">Zinc</keyword>
<dbReference type="FunFam" id="3.20.20.140:FF:000014">
    <property type="entry name" value="5-methylthioadenosine/S-adenosylhomocysteine deaminase"/>
    <property type="match status" value="1"/>
</dbReference>
<protein>
    <submittedName>
        <fullName evidence="5">8-oxoguanine deaminase</fullName>
        <ecNumber evidence="5">3.5.4.32</ecNumber>
    </submittedName>
</protein>
<dbReference type="PANTHER" id="PTHR43794:SF11">
    <property type="entry name" value="AMIDOHYDROLASE-RELATED DOMAIN-CONTAINING PROTEIN"/>
    <property type="match status" value="1"/>
</dbReference>
<evidence type="ECO:0000256" key="2">
    <source>
        <dbReference type="ARBA" id="ARBA00022801"/>
    </source>
</evidence>
<sequence length="473" mass="50254">MSTASRSDSVGDGGGATGGRKLVIENAYIAPVVGAEIPNGYLIVGDDGRIEAVGAGPAPTVVGAERLSGAGCLVTPGLVNTHHHLYQWATQGLFQDATLFEWLTGLYRLWATMDAEIVHGAASAGLGWLALTGATTSTDHHYIFPKGRGDLFEAEVRAARELGIRFHPCRGSMDRGQSHGGLPPDEVVENRDEILLDTEEIIRKYHDPSFDSMLRVAVAPCSPFSVSEGLMVDSAALARRHGLRLHTHLAETLDEEELCMEQMGCTPVEYMEKLGWLGEDVWFAHAVHLHDKDIAAFAKTGVGSAHCPTSNARLGAGIARVMDLLAAGVPVGLGVDGAASSELTSMAGEMRQAMLFQRAVHGPRAMTARQALEVGTLGGARNLGRQSEIGSLEVGKLADIAVWKVDGFRAAIEDPVCSLVFGPQPPLARLLVGGNTVVEDDELKTVPHDAVGQAGVSARKRIMKQKNRFGKPG</sequence>
<dbReference type="Proteomes" id="UP000432464">
    <property type="component" value="Unassembled WGS sequence"/>
</dbReference>
<accession>A0A6I3KYL6</accession>
<proteinExistence type="predicted"/>
<dbReference type="SUPFAM" id="SSF51338">
    <property type="entry name" value="Composite domain of metallo-dependent hydrolases"/>
    <property type="match status" value="1"/>
</dbReference>
<dbReference type="EMBL" id="WMBB01000009">
    <property type="protein sequence ID" value="MTE15172.1"/>
    <property type="molecule type" value="Genomic_DNA"/>
</dbReference>
<dbReference type="SUPFAM" id="SSF51556">
    <property type="entry name" value="Metallo-dependent hydrolases"/>
    <property type="match status" value="1"/>
</dbReference>
<keyword evidence="6" id="KW-1185">Reference proteome</keyword>
<evidence type="ECO:0000256" key="1">
    <source>
        <dbReference type="ARBA" id="ARBA00022723"/>
    </source>
</evidence>
<name>A0A6I3KYL6_9NOCA</name>
<dbReference type="GO" id="GO:0046872">
    <property type="term" value="F:metal ion binding"/>
    <property type="evidence" value="ECO:0007669"/>
    <property type="project" value="UniProtKB-KW"/>
</dbReference>